<evidence type="ECO:0000256" key="1">
    <source>
        <dbReference type="ARBA" id="ARBA00010982"/>
    </source>
</evidence>
<evidence type="ECO:0000256" key="3">
    <source>
        <dbReference type="ARBA" id="ARBA00023315"/>
    </source>
</evidence>
<dbReference type="PIRSF" id="PIRSF000429">
    <property type="entry name" value="Ac-CoA_Ac_transf"/>
    <property type="match status" value="1"/>
</dbReference>
<accession>A0ABU1D4G2</accession>
<keyword evidence="8" id="KW-1185">Reference proteome</keyword>
<dbReference type="InterPro" id="IPR020617">
    <property type="entry name" value="Thiolase_C"/>
</dbReference>
<dbReference type="EMBL" id="JAUZQE010000008">
    <property type="protein sequence ID" value="MDR4125328.1"/>
    <property type="molecule type" value="Genomic_DNA"/>
</dbReference>
<dbReference type="Gene3D" id="3.40.47.10">
    <property type="match status" value="2"/>
</dbReference>
<evidence type="ECO:0000256" key="4">
    <source>
        <dbReference type="RuleBase" id="RU003557"/>
    </source>
</evidence>
<protein>
    <submittedName>
        <fullName evidence="7">Thiolase family protein</fullName>
        <ecNumber evidence="7">2.3.1.-</ecNumber>
    </submittedName>
</protein>
<dbReference type="InterPro" id="IPR020616">
    <property type="entry name" value="Thiolase_N"/>
</dbReference>
<dbReference type="Proteomes" id="UP001232156">
    <property type="component" value="Unassembled WGS sequence"/>
</dbReference>
<name>A0ABU1D4G2_9BURK</name>
<evidence type="ECO:0000259" key="6">
    <source>
        <dbReference type="Pfam" id="PF02803"/>
    </source>
</evidence>
<dbReference type="InterPro" id="IPR002155">
    <property type="entry name" value="Thiolase"/>
</dbReference>
<comment type="similarity">
    <text evidence="1 4">Belongs to the thiolase-like superfamily. Thiolase family.</text>
</comment>
<dbReference type="InterPro" id="IPR016039">
    <property type="entry name" value="Thiolase-like"/>
</dbReference>
<dbReference type="InterPro" id="IPR020613">
    <property type="entry name" value="Thiolase_CS"/>
</dbReference>
<dbReference type="RefSeq" id="WP_347286638.1">
    <property type="nucleotide sequence ID" value="NZ_JAUZQE010000008.1"/>
</dbReference>
<dbReference type="NCBIfam" id="TIGR01930">
    <property type="entry name" value="AcCoA-C-Actrans"/>
    <property type="match status" value="1"/>
</dbReference>
<evidence type="ECO:0000313" key="7">
    <source>
        <dbReference type="EMBL" id="MDR4125328.1"/>
    </source>
</evidence>
<gene>
    <name evidence="7" type="ORF">Q8947_04930</name>
</gene>
<keyword evidence="2 4" id="KW-0808">Transferase</keyword>
<dbReference type="PANTHER" id="PTHR43365">
    <property type="entry name" value="BLR7806 PROTEIN"/>
    <property type="match status" value="1"/>
</dbReference>
<dbReference type="Pfam" id="PF02803">
    <property type="entry name" value="Thiolase_C"/>
    <property type="match status" value="1"/>
</dbReference>
<evidence type="ECO:0000256" key="2">
    <source>
        <dbReference type="ARBA" id="ARBA00022679"/>
    </source>
</evidence>
<evidence type="ECO:0000259" key="5">
    <source>
        <dbReference type="Pfam" id="PF00108"/>
    </source>
</evidence>
<organism evidence="7 8">
    <name type="scientific">Yanghanlia caeni</name>
    <dbReference type="NCBI Taxonomy" id="3064283"/>
    <lineage>
        <taxon>Bacteria</taxon>
        <taxon>Pseudomonadati</taxon>
        <taxon>Pseudomonadota</taxon>
        <taxon>Betaproteobacteria</taxon>
        <taxon>Burkholderiales</taxon>
        <taxon>Alcaligenaceae</taxon>
        <taxon>Yanghanlia</taxon>
    </lineage>
</organism>
<dbReference type="PROSITE" id="PS00737">
    <property type="entry name" value="THIOLASE_2"/>
    <property type="match status" value="1"/>
</dbReference>
<feature type="domain" description="Thiolase N-terminal" evidence="5">
    <location>
        <begin position="5"/>
        <end position="258"/>
    </location>
</feature>
<dbReference type="PANTHER" id="PTHR43365:SF1">
    <property type="entry name" value="ACETYL-COA C-ACYLTRANSFERASE"/>
    <property type="match status" value="1"/>
</dbReference>
<keyword evidence="3 4" id="KW-0012">Acyltransferase</keyword>
<feature type="domain" description="Thiolase C-terminal" evidence="6">
    <location>
        <begin position="268"/>
        <end position="389"/>
    </location>
</feature>
<dbReference type="Pfam" id="PF00108">
    <property type="entry name" value="Thiolase_N"/>
    <property type="match status" value="1"/>
</dbReference>
<proteinExistence type="inferred from homology"/>
<dbReference type="SUPFAM" id="SSF53901">
    <property type="entry name" value="Thiolase-like"/>
    <property type="match status" value="2"/>
</dbReference>
<comment type="caution">
    <text evidence="7">The sequence shown here is derived from an EMBL/GenBank/DDBJ whole genome shotgun (WGS) entry which is preliminary data.</text>
</comment>
<dbReference type="GO" id="GO:0016746">
    <property type="term" value="F:acyltransferase activity"/>
    <property type="evidence" value="ECO:0007669"/>
    <property type="project" value="UniProtKB-KW"/>
</dbReference>
<dbReference type="CDD" id="cd00751">
    <property type="entry name" value="thiolase"/>
    <property type="match status" value="1"/>
</dbReference>
<reference evidence="7 8" key="1">
    <citation type="submission" date="2023-08" db="EMBL/GenBank/DDBJ databases">
        <title>Alcaligenaceae gen. nov., a novel taxon isolated from the sludge of Yixing Pesticide Factory.</title>
        <authorList>
            <person name="Ruan L."/>
        </authorList>
    </citation>
    <scope>NUCLEOTIDE SEQUENCE [LARGE SCALE GENOMIC DNA]</scope>
    <source>
        <strain evidence="7 8">LG-2</strain>
    </source>
</reference>
<evidence type="ECO:0000313" key="8">
    <source>
        <dbReference type="Proteomes" id="UP001232156"/>
    </source>
</evidence>
<sequence>MSEPVILDAFRTPFGRPGGALREHRPDALLAGLLGELTRRYGTHMPAVEDVIVGCVSQAGEQGANIARLALMLAGWPHGVPGVTLNRMCGSSQQAVHFAAQAIAAGDARYVVAGGVESMTRVPMFTDLTLGRHAFTGFNDLNPALLERQPLIHQVESAERIAEHWQISREELDEWARISHERAWAARTLQGREIVSLQGRSREGDAVQQQVDEGMRGQVDMARMAALAPVFRAPGEGRITAGNASQIADGASLVLVADRAAAAAEGHRPRARFVARVAVGSDPVMQLTGVIPATRLALQRSGLSIHDFDWIEVNEAFASVVLAWLREFPVKEERLNPWGGAIAHGHPLGATGAGLMAKMLAGLEHSGGELGLQVMCIGHGMATATIIQRI</sequence>
<dbReference type="EC" id="2.3.1.-" evidence="7"/>